<accession>A0A383DZ25</accession>
<feature type="non-terminal residue" evidence="6">
    <location>
        <position position="58"/>
    </location>
</feature>
<organism evidence="6">
    <name type="scientific">marine metagenome</name>
    <dbReference type="NCBI Taxonomy" id="408172"/>
    <lineage>
        <taxon>unclassified sequences</taxon>
        <taxon>metagenomes</taxon>
        <taxon>ecological metagenomes</taxon>
    </lineage>
</organism>
<dbReference type="EMBL" id="UINC01221217">
    <property type="protein sequence ID" value="SVE49463.1"/>
    <property type="molecule type" value="Genomic_DNA"/>
</dbReference>
<feature type="domain" description="Porphobilinogen deaminase N-terminal" evidence="5">
    <location>
        <begin position="3"/>
        <end position="58"/>
    </location>
</feature>
<evidence type="ECO:0000259" key="5">
    <source>
        <dbReference type="Pfam" id="PF01379"/>
    </source>
</evidence>
<dbReference type="InterPro" id="IPR022417">
    <property type="entry name" value="Porphobilin_deaminase_N"/>
</dbReference>
<dbReference type="PRINTS" id="PR00151">
    <property type="entry name" value="PORPHBDMNASE"/>
</dbReference>
<sequence length="58" mass="6365">MLKKTCPELIIQIQTIRTQGDINLDKSIEDLGGKAAFTSELEVAILNQTIDVAVHSLK</sequence>
<dbReference type="PANTHER" id="PTHR11557:SF0">
    <property type="entry name" value="PORPHOBILINOGEN DEAMINASE"/>
    <property type="match status" value="1"/>
</dbReference>
<dbReference type="PANTHER" id="PTHR11557">
    <property type="entry name" value="PORPHOBILINOGEN DEAMINASE"/>
    <property type="match status" value="1"/>
</dbReference>
<gene>
    <name evidence="6" type="ORF">METZ01_LOCUS502317</name>
</gene>
<name>A0A383DZ25_9ZZZZ</name>
<dbReference type="AlphaFoldDB" id="A0A383DZ25"/>
<evidence type="ECO:0000256" key="3">
    <source>
        <dbReference type="ARBA" id="ARBA00022679"/>
    </source>
</evidence>
<keyword evidence="3" id="KW-0808">Transferase</keyword>
<dbReference type="GO" id="GO:0005737">
    <property type="term" value="C:cytoplasm"/>
    <property type="evidence" value="ECO:0007669"/>
    <property type="project" value="TreeGrafter"/>
</dbReference>
<comment type="similarity">
    <text evidence="1">Belongs to the HMBS family.</text>
</comment>
<dbReference type="GO" id="GO:0006783">
    <property type="term" value="P:heme biosynthetic process"/>
    <property type="evidence" value="ECO:0007669"/>
    <property type="project" value="TreeGrafter"/>
</dbReference>
<dbReference type="SUPFAM" id="SSF53850">
    <property type="entry name" value="Periplasmic binding protein-like II"/>
    <property type="match status" value="1"/>
</dbReference>
<evidence type="ECO:0000256" key="2">
    <source>
        <dbReference type="ARBA" id="ARBA00012655"/>
    </source>
</evidence>
<evidence type="ECO:0000256" key="4">
    <source>
        <dbReference type="ARBA" id="ARBA00023244"/>
    </source>
</evidence>
<proteinExistence type="inferred from homology"/>
<evidence type="ECO:0000256" key="1">
    <source>
        <dbReference type="ARBA" id="ARBA00005638"/>
    </source>
</evidence>
<dbReference type="EC" id="2.5.1.61" evidence="2"/>
<dbReference type="GO" id="GO:0004418">
    <property type="term" value="F:hydroxymethylbilane synthase activity"/>
    <property type="evidence" value="ECO:0007669"/>
    <property type="project" value="UniProtKB-EC"/>
</dbReference>
<evidence type="ECO:0000313" key="6">
    <source>
        <dbReference type="EMBL" id="SVE49463.1"/>
    </source>
</evidence>
<protein>
    <recommendedName>
        <fullName evidence="2">hydroxymethylbilane synthase</fullName>
        <ecNumber evidence="2">2.5.1.61</ecNumber>
    </recommendedName>
</protein>
<dbReference type="Gene3D" id="3.40.190.10">
    <property type="entry name" value="Periplasmic binding protein-like II"/>
    <property type="match status" value="1"/>
</dbReference>
<dbReference type="InterPro" id="IPR000860">
    <property type="entry name" value="HemC"/>
</dbReference>
<reference evidence="6" key="1">
    <citation type="submission" date="2018-05" db="EMBL/GenBank/DDBJ databases">
        <authorList>
            <person name="Lanie J.A."/>
            <person name="Ng W.-L."/>
            <person name="Kazmierczak K.M."/>
            <person name="Andrzejewski T.M."/>
            <person name="Davidsen T.M."/>
            <person name="Wayne K.J."/>
            <person name="Tettelin H."/>
            <person name="Glass J.I."/>
            <person name="Rusch D."/>
            <person name="Podicherti R."/>
            <person name="Tsui H.-C.T."/>
            <person name="Winkler M.E."/>
        </authorList>
    </citation>
    <scope>NUCLEOTIDE SEQUENCE</scope>
</reference>
<keyword evidence="4" id="KW-0627">Porphyrin biosynthesis</keyword>
<dbReference type="Pfam" id="PF01379">
    <property type="entry name" value="Porphobil_deam"/>
    <property type="match status" value="1"/>
</dbReference>